<feature type="compositionally biased region" description="Basic and acidic residues" evidence="1">
    <location>
        <begin position="85"/>
        <end position="102"/>
    </location>
</feature>
<sequence>MDFVREYVFISTRNISNTAHYGGRPSLGVAIPSFSSFPVVSNIISGAWNSGEACTSGARNISGTGPSSDNDSQSGDGNISDDGDRDASDDNNGHHSNEDGPAHGENPL</sequence>
<keyword evidence="3" id="KW-1185">Reference proteome</keyword>
<evidence type="ECO:0000313" key="3">
    <source>
        <dbReference type="Proteomes" id="UP000054321"/>
    </source>
</evidence>
<organism evidence="2 3">
    <name type="scientific">Oidiodendron maius (strain Zn)</name>
    <dbReference type="NCBI Taxonomy" id="913774"/>
    <lineage>
        <taxon>Eukaryota</taxon>
        <taxon>Fungi</taxon>
        <taxon>Dikarya</taxon>
        <taxon>Ascomycota</taxon>
        <taxon>Pezizomycotina</taxon>
        <taxon>Leotiomycetes</taxon>
        <taxon>Leotiomycetes incertae sedis</taxon>
        <taxon>Myxotrichaceae</taxon>
        <taxon>Oidiodendron</taxon>
    </lineage>
</organism>
<reference evidence="3" key="2">
    <citation type="submission" date="2015-01" db="EMBL/GenBank/DDBJ databases">
        <title>Evolutionary Origins and Diversification of the Mycorrhizal Mutualists.</title>
        <authorList>
            <consortium name="DOE Joint Genome Institute"/>
            <consortium name="Mycorrhizal Genomics Consortium"/>
            <person name="Kohler A."/>
            <person name="Kuo A."/>
            <person name="Nagy L.G."/>
            <person name="Floudas D."/>
            <person name="Copeland A."/>
            <person name="Barry K.W."/>
            <person name="Cichocki N."/>
            <person name="Veneault-Fourrey C."/>
            <person name="LaButti K."/>
            <person name="Lindquist E.A."/>
            <person name="Lipzen A."/>
            <person name="Lundell T."/>
            <person name="Morin E."/>
            <person name="Murat C."/>
            <person name="Riley R."/>
            <person name="Ohm R."/>
            <person name="Sun H."/>
            <person name="Tunlid A."/>
            <person name="Henrissat B."/>
            <person name="Grigoriev I.V."/>
            <person name="Hibbett D.S."/>
            <person name="Martin F."/>
        </authorList>
    </citation>
    <scope>NUCLEOTIDE SEQUENCE [LARGE SCALE GENOMIC DNA]</scope>
    <source>
        <strain evidence="3">Zn</strain>
    </source>
</reference>
<name>A0A0C3CXX9_OIDMZ</name>
<evidence type="ECO:0000313" key="2">
    <source>
        <dbReference type="EMBL" id="KIN03889.1"/>
    </source>
</evidence>
<feature type="region of interest" description="Disordered" evidence="1">
    <location>
        <begin position="54"/>
        <end position="108"/>
    </location>
</feature>
<proteinExistence type="predicted"/>
<reference evidence="2 3" key="1">
    <citation type="submission" date="2014-04" db="EMBL/GenBank/DDBJ databases">
        <authorList>
            <consortium name="DOE Joint Genome Institute"/>
            <person name="Kuo A."/>
            <person name="Martino E."/>
            <person name="Perotto S."/>
            <person name="Kohler A."/>
            <person name="Nagy L.G."/>
            <person name="Floudas D."/>
            <person name="Copeland A."/>
            <person name="Barry K.W."/>
            <person name="Cichocki N."/>
            <person name="Veneault-Fourrey C."/>
            <person name="LaButti K."/>
            <person name="Lindquist E.A."/>
            <person name="Lipzen A."/>
            <person name="Lundell T."/>
            <person name="Morin E."/>
            <person name="Murat C."/>
            <person name="Sun H."/>
            <person name="Tunlid A."/>
            <person name="Henrissat B."/>
            <person name="Grigoriev I.V."/>
            <person name="Hibbett D.S."/>
            <person name="Martin F."/>
            <person name="Nordberg H.P."/>
            <person name="Cantor M.N."/>
            <person name="Hua S.X."/>
        </authorList>
    </citation>
    <scope>NUCLEOTIDE SEQUENCE [LARGE SCALE GENOMIC DNA]</scope>
    <source>
        <strain evidence="2 3">Zn</strain>
    </source>
</reference>
<dbReference type="HOGENOM" id="CLU_2197702_0_0_1"/>
<gene>
    <name evidence="2" type="ORF">OIDMADRAFT_51825</name>
</gene>
<dbReference type="AlphaFoldDB" id="A0A0C3CXX9"/>
<accession>A0A0C3CXX9</accession>
<protein>
    <submittedName>
        <fullName evidence="2">Uncharacterized protein</fullName>
    </submittedName>
</protein>
<feature type="compositionally biased region" description="Low complexity" evidence="1">
    <location>
        <begin position="65"/>
        <end position="78"/>
    </location>
</feature>
<dbReference type="EMBL" id="KN832873">
    <property type="protein sequence ID" value="KIN03889.1"/>
    <property type="molecule type" value="Genomic_DNA"/>
</dbReference>
<dbReference type="Proteomes" id="UP000054321">
    <property type="component" value="Unassembled WGS sequence"/>
</dbReference>
<dbReference type="InParanoid" id="A0A0C3CXX9"/>
<evidence type="ECO:0000256" key="1">
    <source>
        <dbReference type="SAM" id="MobiDB-lite"/>
    </source>
</evidence>